<evidence type="ECO:0000313" key="3">
    <source>
        <dbReference type="Proteomes" id="UP000504630"/>
    </source>
</evidence>
<keyword evidence="3" id="KW-1185">Reference proteome</keyword>
<evidence type="ECO:0000313" key="4">
    <source>
        <dbReference type="RefSeq" id="XP_029290930.1"/>
    </source>
</evidence>
<dbReference type="InterPro" id="IPR052689">
    <property type="entry name" value="FA_core_complex_assoc"/>
</dbReference>
<organism evidence="3 4">
    <name type="scientific">Cottoperca gobio</name>
    <name type="common">Frogmouth</name>
    <name type="synonym">Aphritis gobio</name>
    <dbReference type="NCBI Taxonomy" id="56716"/>
    <lineage>
        <taxon>Eukaryota</taxon>
        <taxon>Metazoa</taxon>
        <taxon>Chordata</taxon>
        <taxon>Craniata</taxon>
        <taxon>Vertebrata</taxon>
        <taxon>Euteleostomi</taxon>
        <taxon>Actinopterygii</taxon>
        <taxon>Neopterygii</taxon>
        <taxon>Teleostei</taxon>
        <taxon>Neoteleostei</taxon>
        <taxon>Acanthomorphata</taxon>
        <taxon>Eupercaria</taxon>
        <taxon>Perciformes</taxon>
        <taxon>Notothenioidei</taxon>
        <taxon>Bovichtidae</taxon>
        <taxon>Cottoperca</taxon>
    </lineage>
</organism>
<feature type="region of interest" description="Disordered" evidence="1">
    <location>
        <begin position="1"/>
        <end position="42"/>
    </location>
</feature>
<reference evidence="4" key="1">
    <citation type="submission" date="2025-08" db="UniProtKB">
        <authorList>
            <consortium name="RefSeq"/>
        </authorList>
    </citation>
    <scope>IDENTIFICATION</scope>
</reference>
<accession>A0A6J2PZL8</accession>
<dbReference type="InterPro" id="IPR031490">
    <property type="entry name" value="UBZ2_FAAP20"/>
</dbReference>
<dbReference type="Pfam" id="PF15750">
    <property type="entry name" value="UBZ_FAAP20"/>
    <property type="match status" value="1"/>
</dbReference>
<protein>
    <submittedName>
        <fullName evidence="4">Uncharacterized protein si:ch73-70k4.1 isoform X1</fullName>
    </submittedName>
</protein>
<gene>
    <name evidence="4" type="primary">si:ch73-70k4.1</name>
</gene>
<dbReference type="PANTHER" id="PTHR37862">
    <property type="entry name" value="FANCONI ANEMIA CORE COMPLEX-ASSOCIATED PROTEIN 20"/>
    <property type="match status" value="1"/>
</dbReference>
<dbReference type="RefSeq" id="XP_029290930.1">
    <property type="nucleotide sequence ID" value="XM_029435070.1"/>
</dbReference>
<dbReference type="Proteomes" id="UP000504630">
    <property type="component" value="Chromosome 7"/>
</dbReference>
<feature type="compositionally biased region" description="Basic and acidic residues" evidence="1">
    <location>
        <begin position="128"/>
        <end position="138"/>
    </location>
</feature>
<feature type="domain" description="UBZ2-type" evidence="2">
    <location>
        <begin position="189"/>
        <end position="225"/>
    </location>
</feature>
<dbReference type="GO" id="GO:0043240">
    <property type="term" value="C:Fanconi anaemia nuclear complex"/>
    <property type="evidence" value="ECO:0007669"/>
    <property type="project" value="TreeGrafter"/>
</dbReference>
<evidence type="ECO:0000259" key="2">
    <source>
        <dbReference type="PROSITE" id="PS51906"/>
    </source>
</evidence>
<dbReference type="OrthoDB" id="10063431at2759"/>
<dbReference type="GO" id="GO:0043130">
    <property type="term" value="F:ubiquitin binding"/>
    <property type="evidence" value="ECO:0007669"/>
    <property type="project" value="InterPro"/>
</dbReference>
<dbReference type="PANTHER" id="PTHR37862:SF1">
    <property type="entry name" value="FANCONI ANEMIA CORE COMPLEX-ASSOCIATED PROTEIN 20"/>
    <property type="match status" value="1"/>
</dbReference>
<evidence type="ECO:0000256" key="1">
    <source>
        <dbReference type="SAM" id="MobiDB-lite"/>
    </source>
</evidence>
<proteinExistence type="predicted"/>
<dbReference type="GeneID" id="115010494"/>
<dbReference type="KEGG" id="cgob:115010494"/>
<feature type="compositionally biased region" description="Basic and acidic residues" evidence="1">
    <location>
        <begin position="169"/>
        <end position="178"/>
    </location>
</feature>
<dbReference type="PROSITE" id="PS51906">
    <property type="entry name" value="ZF_UBZ2"/>
    <property type="match status" value="1"/>
</dbReference>
<feature type="region of interest" description="Disordered" evidence="1">
    <location>
        <begin position="108"/>
        <end position="184"/>
    </location>
</feature>
<name>A0A6J2PZL8_COTGO</name>
<dbReference type="AlphaFoldDB" id="A0A6J2PZL8"/>
<dbReference type="InParanoid" id="A0A6J2PZL8"/>
<sequence>MAETHSKSKLKRNKSSVKDLEPEITSSGAVRRTFPRGSAAQPGRSVAPAAVWWSHQQLPAVESLWASILKCALLEDQHWDLPHLTHSSAARPAALKLDEQRWCDLSGEVAPLPQSSQAPTQRPRPSLHRWEEPASSDEKSEEEESGAVNREQLLTNQEKSDRQVSLQGEAEHKEEVQRSDGGAAGGAGLQSCPICLLVFHVGSTQMDCDGHLAQCLSEANMDMTCGGDLRMIV</sequence>